<keyword evidence="5" id="KW-1185">Reference proteome</keyword>
<reference evidence="4 5" key="1">
    <citation type="submission" date="2020-06" db="EMBL/GenBank/DDBJ databases">
        <authorList>
            <person name="Li R."/>
            <person name="Bekaert M."/>
        </authorList>
    </citation>
    <scope>NUCLEOTIDE SEQUENCE [LARGE SCALE GENOMIC DNA]</scope>
    <source>
        <strain evidence="5">wild</strain>
    </source>
</reference>
<dbReference type="InterPro" id="IPR013761">
    <property type="entry name" value="SAM/pointed_sf"/>
</dbReference>
<dbReference type="PROSITE" id="PS50021">
    <property type="entry name" value="CH"/>
    <property type="match status" value="1"/>
</dbReference>
<dbReference type="Pfam" id="PF00307">
    <property type="entry name" value="CH"/>
    <property type="match status" value="1"/>
</dbReference>
<feature type="compositionally biased region" description="Polar residues" evidence="2">
    <location>
        <begin position="940"/>
        <end position="950"/>
    </location>
</feature>
<evidence type="ECO:0000313" key="4">
    <source>
        <dbReference type="EMBL" id="CAC5396175.1"/>
    </source>
</evidence>
<dbReference type="SMART" id="SM00033">
    <property type="entry name" value="CH"/>
    <property type="match status" value="1"/>
</dbReference>
<feature type="compositionally biased region" description="Polar residues" evidence="2">
    <location>
        <begin position="522"/>
        <end position="531"/>
    </location>
</feature>
<sequence>MPSIIKKLSGRARSSKPIELLSPKPFVPPRPVQNGNVNHDIHQELAAAAAEVNSSPKWKVFRTVNKPPKSVRAPRLRYNRTPVRQTVGGEWALRQCELPSLNKEYYYYLLFPAINTTKLPPLPIFFVYNILAVKWKESQVQREHTTWVNGILKEKHLPVIGDLRKSIGDGTTLVILTEGVCRRSVPNVNAEIASKEDRVYNITKCLEVLGSTGVDLTAIDGEDLADGNLKTTLMLVGNIRQHFEKEQNYAPVNQTELREKKMPGAITLPDEKTTYQRRIIIPAEDLLPGTMGKEEVRPTTPGLPGMLTSTTEIGMNGVSQSGVEERRQQQVRFPPRPGSAKPIPSPKPPGRGQGVTNAWGDVPQTGMPLSVEDRLKSLITGPPTPRTAATNNKSFEDGELIQPPPRPKSAIPFDQTGRAYNDIPKYGGKGQQSYIPSRPNERWQGSRADALIDRQLDQSPVRPPDRPLRAGGQDNPAFMPEMQRNRSRESLGPPSSGMKTGSELRDAWNKLYGGQIRPESRGPSSYPSENQLHVRPDSLGVHKNFPDHRGVMHTRPDTHGMPQVRPDPHGLSRLEDPMPHVVPQNILDDPHRVHQNRLDDPQSVHQNRMEDQQAKLSSYPSHFHVKFPSTPAYNEISNKPGASQGGRHSPLGQSSSAGTQGQGSNTSIQYNGNGNKVQSNHVSFQTFGKPTSNQKLSVSSSPTSPVSPPGIALGPSSKYPDYGEKSANVKQGYTSYDLHNHKDIDDDRDILDMKSSIFDYNSEPSSRSVTPPLPPLSASNSDYSSNRSSPQISPQLPRSNSATHLSSTKTPDLVTSATRTNGEKRIRRASGSQFTYRADKKSKQKQTSKHVSSGIKAGMLSDVRESGNESDLPFDIEDTILTVDSHDAEPMNMHDNLASNDINRMRDQLNNLEEMYQQMSHQIGSERDIGTVKSRRRWSLGSSDTSSLQRPVSRKFKSGAGGQRPHHHHHRDVKAINKRFQRLESHVVTLARSVAHLSSELRSHNSVTHEIDALRKEIQELKEEQFMASQRNRAGNFYENDFERFRGWVPSLTNPRRVNKLTKFFGQEPPLLNIFLKKLGYEKYSVNFEKEHIGMIELPYMTEERLEKIGVPMGPRLRILQEAQLCFRQENFNIYIV</sequence>
<dbReference type="Gene3D" id="1.10.418.10">
    <property type="entry name" value="Calponin-like domain"/>
    <property type="match status" value="1"/>
</dbReference>
<dbReference type="InterPro" id="IPR001660">
    <property type="entry name" value="SAM"/>
</dbReference>
<dbReference type="SMART" id="SM00454">
    <property type="entry name" value="SAM"/>
    <property type="match status" value="1"/>
</dbReference>
<feature type="compositionally biased region" description="Polar residues" evidence="2">
    <location>
        <begin position="759"/>
        <end position="769"/>
    </location>
</feature>
<feature type="region of interest" description="Disordered" evidence="2">
    <location>
        <begin position="319"/>
        <end position="726"/>
    </location>
</feature>
<feature type="region of interest" description="Disordered" evidence="2">
    <location>
        <begin position="921"/>
        <end position="972"/>
    </location>
</feature>
<dbReference type="OrthoDB" id="8188202at2759"/>
<dbReference type="Proteomes" id="UP000507470">
    <property type="component" value="Unassembled WGS sequence"/>
</dbReference>
<keyword evidence="1" id="KW-0175">Coiled coil</keyword>
<evidence type="ECO:0000259" key="3">
    <source>
        <dbReference type="PROSITE" id="PS50021"/>
    </source>
</evidence>
<feature type="region of interest" description="Disordered" evidence="2">
    <location>
        <begin position="759"/>
        <end position="871"/>
    </location>
</feature>
<feature type="coiled-coil region" evidence="1">
    <location>
        <begin position="1004"/>
        <end position="1031"/>
    </location>
</feature>
<dbReference type="Pfam" id="PF07647">
    <property type="entry name" value="SAM_2"/>
    <property type="match status" value="1"/>
</dbReference>
<dbReference type="InterPro" id="IPR001715">
    <property type="entry name" value="CH_dom"/>
</dbReference>
<dbReference type="AlphaFoldDB" id="A0A6J8CJG3"/>
<organism evidence="4 5">
    <name type="scientific">Mytilus coruscus</name>
    <name type="common">Sea mussel</name>
    <dbReference type="NCBI Taxonomy" id="42192"/>
    <lineage>
        <taxon>Eukaryota</taxon>
        <taxon>Metazoa</taxon>
        <taxon>Spiralia</taxon>
        <taxon>Lophotrochozoa</taxon>
        <taxon>Mollusca</taxon>
        <taxon>Bivalvia</taxon>
        <taxon>Autobranchia</taxon>
        <taxon>Pteriomorphia</taxon>
        <taxon>Mytilida</taxon>
        <taxon>Mytiloidea</taxon>
        <taxon>Mytilidae</taxon>
        <taxon>Mytilinae</taxon>
        <taxon>Mytilus</taxon>
    </lineage>
</organism>
<evidence type="ECO:0000256" key="1">
    <source>
        <dbReference type="SAM" id="Coils"/>
    </source>
</evidence>
<feature type="compositionally biased region" description="Low complexity" evidence="2">
    <location>
        <begin position="652"/>
        <end position="664"/>
    </location>
</feature>
<feature type="compositionally biased region" description="Low complexity" evidence="2">
    <location>
        <begin position="777"/>
        <end position="789"/>
    </location>
</feature>
<feature type="compositionally biased region" description="Basic and acidic residues" evidence="2">
    <location>
        <begin position="566"/>
        <end position="578"/>
    </location>
</feature>
<dbReference type="Gene3D" id="1.10.150.50">
    <property type="entry name" value="Transcription Factor, Ets-1"/>
    <property type="match status" value="1"/>
</dbReference>
<feature type="compositionally biased region" description="Basic and acidic residues" evidence="2">
    <location>
        <begin position="588"/>
        <end position="613"/>
    </location>
</feature>
<feature type="domain" description="Calponin-homology (CH)" evidence="3">
    <location>
        <begin position="138"/>
        <end position="244"/>
    </location>
</feature>
<gene>
    <name evidence="4" type="ORF">MCOR_30772</name>
</gene>
<feature type="compositionally biased region" description="Polar residues" evidence="2">
    <location>
        <begin position="790"/>
        <end position="820"/>
    </location>
</feature>
<dbReference type="InterPro" id="IPR036872">
    <property type="entry name" value="CH_dom_sf"/>
</dbReference>
<protein>
    <recommendedName>
        <fullName evidence="3">Calponin-homology (CH) domain-containing protein</fullName>
    </recommendedName>
</protein>
<dbReference type="CDD" id="cd09487">
    <property type="entry name" value="SAM_superfamily"/>
    <property type="match status" value="1"/>
</dbReference>
<dbReference type="EMBL" id="CACVKT020005605">
    <property type="protein sequence ID" value="CAC5396175.1"/>
    <property type="molecule type" value="Genomic_DNA"/>
</dbReference>
<dbReference type="SUPFAM" id="SSF47769">
    <property type="entry name" value="SAM/Pointed domain"/>
    <property type="match status" value="1"/>
</dbReference>
<proteinExistence type="predicted"/>
<feature type="compositionally biased region" description="Polar residues" evidence="2">
    <location>
        <begin position="665"/>
        <end position="696"/>
    </location>
</feature>
<evidence type="ECO:0000256" key="2">
    <source>
        <dbReference type="SAM" id="MobiDB-lite"/>
    </source>
</evidence>
<evidence type="ECO:0000313" key="5">
    <source>
        <dbReference type="Proteomes" id="UP000507470"/>
    </source>
</evidence>
<feature type="compositionally biased region" description="Basic and acidic residues" evidence="2">
    <location>
        <begin position="544"/>
        <end position="558"/>
    </location>
</feature>
<accession>A0A6J8CJG3</accession>
<feature type="compositionally biased region" description="Polar residues" evidence="2">
    <location>
        <begin position="631"/>
        <end position="641"/>
    </location>
</feature>
<dbReference type="SUPFAM" id="SSF47576">
    <property type="entry name" value="Calponin-homology domain, CH-domain"/>
    <property type="match status" value="1"/>
</dbReference>
<name>A0A6J8CJG3_MYTCO</name>